<comment type="subcellular location">
    <subcellularLocation>
        <location evidence="1">Membrane</location>
        <topology evidence="1">Multi-pass membrane protein</topology>
    </subcellularLocation>
</comment>
<evidence type="ECO:0000256" key="6">
    <source>
        <dbReference type="SAM" id="Phobius"/>
    </source>
</evidence>
<evidence type="ECO:0000256" key="3">
    <source>
        <dbReference type="ARBA" id="ARBA00022692"/>
    </source>
</evidence>
<feature type="transmembrane region" description="Helical" evidence="6">
    <location>
        <begin position="229"/>
        <end position="254"/>
    </location>
</feature>
<feature type="transmembrane region" description="Helical" evidence="6">
    <location>
        <begin position="7"/>
        <end position="25"/>
    </location>
</feature>
<dbReference type="Pfam" id="PF00939">
    <property type="entry name" value="Na_sulph_symp"/>
    <property type="match status" value="1"/>
</dbReference>
<dbReference type="NCBIfam" id="TIGR00785">
    <property type="entry name" value="dass"/>
    <property type="match status" value="1"/>
</dbReference>
<keyword evidence="5 6" id="KW-0472">Membrane</keyword>
<dbReference type="OrthoDB" id="3170849at2"/>
<keyword evidence="3 6" id="KW-0812">Transmembrane</keyword>
<feature type="transmembrane region" description="Helical" evidence="6">
    <location>
        <begin position="159"/>
        <end position="177"/>
    </location>
</feature>
<dbReference type="PANTHER" id="PTHR42826">
    <property type="entry name" value="DICARBOXYLATE TRANSPORTER 2.1, CHLOROPLASTIC"/>
    <property type="match status" value="1"/>
</dbReference>
<evidence type="ECO:0000256" key="5">
    <source>
        <dbReference type="ARBA" id="ARBA00023136"/>
    </source>
</evidence>
<dbReference type="PIRSF" id="PIRSF002457">
    <property type="entry name" value="DASS"/>
    <property type="match status" value="1"/>
</dbReference>
<dbReference type="EMBL" id="LR134510">
    <property type="protein sequence ID" value="VEJ10008.1"/>
    <property type="molecule type" value="Genomic_DNA"/>
</dbReference>
<keyword evidence="8" id="KW-1185">Reference proteome</keyword>
<accession>A0A448TVP4</accession>
<feature type="transmembrane region" description="Helical" evidence="6">
    <location>
        <begin position="337"/>
        <end position="361"/>
    </location>
</feature>
<dbReference type="InterPro" id="IPR030676">
    <property type="entry name" value="CitT-rel"/>
</dbReference>
<evidence type="ECO:0000256" key="4">
    <source>
        <dbReference type="ARBA" id="ARBA00022989"/>
    </source>
</evidence>
<comment type="similarity">
    <text evidence="2">Belongs to the SLC13A/DASS transporter (TC 2.A.47) family. DIT1 subfamily.</text>
</comment>
<evidence type="ECO:0000313" key="7">
    <source>
        <dbReference type="EMBL" id="VEJ10008.1"/>
    </source>
</evidence>
<dbReference type="GO" id="GO:0022857">
    <property type="term" value="F:transmembrane transporter activity"/>
    <property type="evidence" value="ECO:0007669"/>
    <property type="project" value="InterPro"/>
</dbReference>
<dbReference type="AlphaFoldDB" id="A0A448TVP4"/>
<proteinExistence type="inferred from homology"/>
<feature type="transmembrane region" description="Helical" evidence="6">
    <location>
        <begin position="90"/>
        <end position="113"/>
    </location>
</feature>
<dbReference type="InterPro" id="IPR001898">
    <property type="entry name" value="SLC13A/DASS"/>
</dbReference>
<evidence type="ECO:0000256" key="1">
    <source>
        <dbReference type="ARBA" id="ARBA00004141"/>
    </source>
</evidence>
<feature type="transmembrane region" description="Helical" evidence="6">
    <location>
        <begin position="459"/>
        <end position="483"/>
    </location>
</feature>
<keyword evidence="4 6" id="KW-1133">Transmembrane helix</keyword>
<feature type="transmembrane region" description="Helical" evidence="6">
    <location>
        <begin position="373"/>
        <end position="391"/>
    </location>
</feature>
<feature type="transmembrane region" description="Helical" evidence="6">
    <location>
        <begin position="31"/>
        <end position="49"/>
    </location>
</feature>
<name>A0A448TVP4_9PAST</name>
<feature type="transmembrane region" description="Helical" evidence="6">
    <location>
        <begin position="134"/>
        <end position="153"/>
    </location>
</feature>
<evidence type="ECO:0000256" key="2">
    <source>
        <dbReference type="ARBA" id="ARBA00007349"/>
    </source>
</evidence>
<dbReference type="KEGG" id="adp:NCTC12871_01514"/>
<feature type="transmembrane region" description="Helical" evidence="6">
    <location>
        <begin position="396"/>
        <end position="414"/>
    </location>
</feature>
<evidence type="ECO:0000313" key="8">
    <source>
        <dbReference type="Proteomes" id="UP000279799"/>
    </source>
</evidence>
<gene>
    <name evidence="7" type="primary">citT</name>
    <name evidence="7" type="ORF">NCTC12871_01514</name>
</gene>
<sequence length="489" mass="53584">MLYKKEWLKALIPIIIGFIVFFIPQPESLSINAWIFTSIFAALIMALILEPAPPAFLGIIGVVIAVLFKVGPVGSGAINNATSAAQAIKWGLSGFSNTVVWLIFVAFMIGLGYKTSGFGHRLALFLVKKMGRTTLGLGYAISITDVILAPFIPSNAARSGGILYPMVTSIPPMFGSYPDKDAKKIGAYLAWTAYAATCVSSSIFLTGQAPNPLAVELAVKAGIPMVGWGGWFVAFLPVAIILFLLTPLLTYWIYPPEIKDCKKISAWIDEEYSKLGPMNKKEIAMMLISILALILWIGSKFFGIHPTTTALTILVLMLMFRVITWDEMLGNRPAWNVLLWFATLITMASGLKNVGFLAWLASEAGSYFQGLSPTWAVLGLLILFCVLRYFFASGTAYTTAMVALFATLLQHIPGVNPSEAMLILLLPMGLMGVLAPYATGHSPVWFASHYVKSSDFWRLGAIFGLIFLVIFILIDIPYIHYIYPYLSHF</sequence>
<feature type="transmembrane region" description="Helical" evidence="6">
    <location>
        <begin position="189"/>
        <end position="209"/>
    </location>
</feature>
<feature type="transmembrane region" description="Helical" evidence="6">
    <location>
        <begin position="283"/>
        <end position="302"/>
    </location>
</feature>
<dbReference type="GO" id="GO:0016020">
    <property type="term" value="C:membrane"/>
    <property type="evidence" value="ECO:0007669"/>
    <property type="project" value="UniProtKB-SubCell"/>
</dbReference>
<dbReference type="Proteomes" id="UP000279799">
    <property type="component" value="Chromosome"/>
</dbReference>
<protein>
    <submittedName>
        <fullName evidence="7">Anion transporter</fullName>
    </submittedName>
</protein>
<feature type="transmembrane region" description="Helical" evidence="6">
    <location>
        <begin position="56"/>
        <end position="78"/>
    </location>
</feature>
<reference evidence="7 8" key="1">
    <citation type="submission" date="2018-12" db="EMBL/GenBank/DDBJ databases">
        <authorList>
            <consortium name="Pathogen Informatics"/>
        </authorList>
    </citation>
    <scope>NUCLEOTIDE SEQUENCE [LARGE SCALE GENOMIC DNA]</scope>
    <source>
        <strain evidence="7 8">NCTC12871</strain>
    </source>
</reference>
<organism evidence="7 8">
    <name type="scientific">Actinobacillus delphinicola</name>
    <dbReference type="NCBI Taxonomy" id="51161"/>
    <lineage>
        <taxon>Bacteria</taxon>
        <taxon>Pseudomonadati</taxon>
        <taxon>Pseudomonadota</taxon>
        <taxon>Gammaproteobacteria</taxon>
        <taxon>Pasteurellales</taxon>
        <taxon>Pasteurellaceae</taxon>
        <taxon>Actinobacillus</taxon>
    </lineage>
</organism>
<dbReference type="RefSeq" id="WP_126600389.1">
    <property type="nucleotide sequence ID" value="NZ_LR134510.1"/>
</dbReference>
<feature type="transmembrane region" description="Helical" evidence="6">
    <location>
        <begin position="420"/>
        <end position="438"/>
    </location>
</feature>
<feature type="transmembrane region" description="Helical" evidence="6">
    <location>
        <begin position="308"/>
        <end position="325"/>
    </location>
</feature>